<protein>
    <submittedName>
        <fullName evidence="1">Uncharacterized protein</fullName>
    </submittedName>
</protein>
<evidence type="ECO:0000313" key="1">
    <source>
        <dbReference type="EMBL" id="JAH42542.1"/>
    </source>
</evidence>
<accession>A0A0E9SMT1</accession>
<reference evidence="1" key="1">
    <citation type="submission" date="2014-11" db="EMBL/GenBank/DDBJ databases">
        <authorList>
            <person name="Amaro Gonzalez C."/>
        </authorList>
    </citation>
    <scope>NUCLEOTIDE SEQUENCE</scope>
</reference>
<name>A0A0E9SMT1_ANGAN</name>
<reference evidence="1" key="2">
    <citation type="journal article" date="2015" name="Fish Shellfish Immunol.">
        <title>Early steps in the European eel (Anguilla anguilla)-Vibrio vulnificus interaction in the gills: Role of the RtxA13 toxin.</title>
        <authorList>
            <person name="Callol A."/>
            <person name="Pajuelo D."/>
            <person name="Ebbesson L."/>
            <person name="Teles M."/>
            <person name="MacKenzie S."/>
            <person name="Amaro C."/>
        </authorList>
    </citation>
    <scope>NUCLEOTIDE SEQUENCE</scope>
</reference>
<dbReference type="EMBL" id="GBXM01066035">
    <property type="protein sequence ID" value="JAH42542.1"/>
    <property type="molecule type" value="Transcribed_RNA"/>
</dbReference>
<proteinExistence type="predicted"/>
<dbReference type="AlphaFoldDB" id="A0A0E9SMT1"/>
<organism evidence="1">
    <name type="scientific">Anguilla anguilla</name>
    <name type="common">European freshwater eel</name>
    <name type="synonym">Muraena anguilla</name>
    <dbReference type="NCBI Taxonomy" id="7936"/>
    <lineage>
        <taxon>Eukaryota</taxon>
        <taxon>Metazoa</taxon>
        <taxon>Chordata</taxon>
        <taxon>Craniata</taxon>
        <taxon>Vertebrata</taxon>
        <taxon>Euteleostomi</taxon>
        <taxon>Actinopterygii</taxon>
        <taxon>Neopterygii</taxon>
        <taxon>Teleostei</taxon>
        <taxon>Anguilliformes</taxon>
        <taxon>Anguillidae</taxon>
        <taxon>Anguilla</taxon>
    </lineage>
</organism>
<sequence>MNCCIVQSDEHNLTVSCSQKLHKTTFLTSV</sequence>